<reference evidence="1" key="1">
    <citation type="submission" date="2014-09" db="EMBL/GenBank/DDBJ databases">
        <authorList>
            <person name="Magalhaes I.L.F."/>
            <person name="Oliveira U."/>
            <person name="Santos F.R."/>
            <person name="Vidigal T.H.D.A."/>
            <person name="Brescovit A.D."/>
            <person name="Santos A.J."/>
        </authorList>
    </citation>
    <scope>NUCLEOTIDE SEQUENCE</scope>
    <source>
        <tissue evidence="1">Shoot tissue taken approximately 20 cm above the soil surface</tissue>
    </source>
</reference>
<dbReference type="AlphaFoldDB" id="A0A0A9HIL3"/>
<name>A0A0A9HIL3_ARUDO</name>
<proteinExistence type="predicted"/>
<dbReference type="EMBL" id="GBRH01162262">
    <property type="protein sequence ID" value="JAE35634.1"/>
    <property type="molecule type" value="Transcribed_RNA"/>
</dbReference>
<protein>
    <submittedName>
        <fullName evidence="1">Uncharacterized protein</fullName>
    </submittedName>
</protein>
<accession>A0A0A9HIL3</accession>
<organism evidence="1">
    <name type="scientific">Arundo donax</name>
    <name type="common">Giant reed</name>
    <name type="synonym">Donax arundinaceus</name>
    <dbReference type="NCBI Taxonomy" id="35708"/>
    <lineage>
        <taxon>Eukaryota</taxon>
        <taxon>Viridiplantae</taxon>
        <taxon>Streptophyta</taxon>
        <taxon>Embryophyta</taxon>
        <taxon>Tracheophyta</taxon>
        <taxon>Spermatophyta</taxon>
        <taxon>Magnoliopsida</taxon>
        <taxon>Liliopsida</taxon>
        <taxon>Poales</taxon>
        <taxon>Poaceae</taxon>
        <taxon>PACMAD clade</taxon>
        <taxon>Arundinoideae</taxon>
        <taxon>Arundineae</taxon>
        <taxon>Arundo</taxon>
    </lineage>
</organism>
<sequence>MFFWNFAVFLSAKRLEVVCPYKSHHLAYIDINSYSYICNVRIAHK</sequence>
<reference evidence="1" key="2">
    <citation type="journal article" date="2015" name="Data Brief">
        <title>Shoot transcriptome of the giant reed, Arundo donax.</title>
        <authorList>
            <person name="Barrero R.A."/>
            <person name="Guerrero F.D."/>
            <person name="Moolhuijzen P."/>
            <person name="Goolsby J.A."/>
            <person name="Tidwell J."/>
            <person name="Bellgard S.E."/>
            <person name="Bellgard M.I."/>
        </authorList>
    </citation>
    <scope>NUCLEOTIDE SEQUENCE</scope>
    <source>
        <tissue evidence="1">Shoot tissue taken approximately 20 cm above the soil surface</tissue>
    </source>
</reference>
<evidence type="ECO:0000313" key="1">
    <source>
        <dbReference type="EMBL" id="JAE35634.1"/>
    </source>
</evidence>